<dbReference type="InterPro" id="IPR047650">
    <property type="entry name" value="Transpos_IS110"/>
</dbReference>
<dbReference type="InterPro" id="IPR003346">
    <property type="entry name" value="Transposase_20"/>
</dbReference>
<dbReference type="EMBL" id="BAAATL010000014">
    <property type="protein sequence ID" value="GAA2485454.1"/>
    <property type="molecule type" value="Genomic_DNA"/>
</dbReference>
<gene>
    <name evidence="2" type="ORF">GCM10010422_33940</name>
</gene>
<feature type="domain" description="Transposase IS116/IS110/IS902 C-terminal" evidence="1">
    <location>
        <begin position="1"/>
        <end position="70"/>
    </location>
</feature>
<dbReference type="Proteomes" id="UP001501721">
    <property type="component" value="Unassembled WGS sequence"/>
</dbReference>
<proteinExistence type="predicted"/>
<keyword evidence="3" id="KW-1185">Reference proteome</keyword>
<name>A0ABP5YYA5_9ACTN</name>
<evidence type="ECO:0000313" key="3">
    <source>
        <dbReference type="Proteomes" id="UP001501721"/>
    </source>
</evidence>
<dbReference type="PANTHER" id="PTHR33055:SF3">
    <property type="entry name" value="PUTATIVE TRANSPOSASE FOR IS117-RELATED"/>
    <property type="match status" value="1"/>
</dbReference>
<sequence>MPRIGVRTGARILIDVGDGSGFPSAAHLASYAGLAPATRSSGSSIRGEQPSRRGNKQFKRAFFLSAFATLSDLGSRAYSGRKLAQGKHHTQPLLCLARRRADVLFAMLRGGTCYDPQPAPTG</sequence>
<organism evidence="2 3">
    <name type="scientific">Streptomyces graminearus</name>
    <dbReference type="NCBI Taxonomy" id="284030"/>
    <lineage>
        <taxon>Bacteria</taxon>
        <taxon>Bacillati</taxon>
        <taxon>Actinomycetota</taxon>
        <taxon>Actinomycetes</taxon>
        <taxon>Kitasatosporales</taxon>
        <taxon>Streptomycetaceae</taxon>
        <taxon>Streptomyces</taxon>
    </lineage>
</organism>
<accession>A0ABP5YYA5</accession>
<protein>
    <recommendedName>
        <fullName evidence="1">Transposase IS116/IS110/IS902 C-terminal domain-containing protein</fullName>
    </recommendedName>
</protein>
<evidence type="ECO:0000313" key="2">
    <source>
        <dbReference type="EMBL" id="GAA2485454.1"/>
    </source>
</evidence>
<comment type="caution">
    <text evidence="2">The sequence shown here is derived from an EMBL/GenBank/DDBJ whole genome shotgun (WGS) entry which is preliminary data.</text>
</comment>
<dbReference type="Pfam" id="PF02371">
    <property type="entry name" value="Transposase_20"/>
    <property type="match status" value="1"/>
</dbReference>
<evidence type="ECO:0000259" key="1">
    <source>
        <dbReference type="Pfam" id="PF02371"/>
    </source>
</evidence>
<dbReference type="PANTHER" id="PTHR33055">
    <property type="entry name" value="TRANSPOSASE FOR INSERTION SEQUENCE ELEMENT IS1111A"/>
    <property type="match status" value="1"/>
</dbReference>
<reference evidence="3" key="1">
    <citation type="journal article" date="2019" name="Int. J. Syst. Evol. Microbiol.">
        <title>The Global Catalogue of Microorganisms (GCM) 10K type strain sequencing project: providing services to taxonomists for standard genome sequencing and annotation.</title>
        <authorList>
            <consortium name="The Broad Institute Genomics Platform"/>
            <consortium name="The Broad Institute Genome Sequencing Center for Infectious Disease"/>
            <person name="Wu L."/>
            <person name="Ma J."/>
        </authorList>
    </citation>
    <scope>NUCLEOTIDE SEQUENCE [LARGE SCALE GENOMIC DNA]</scope>
    <source>
        <strain evidence="3">JCM 6923</strain>
    </source>
</reference>